<protein>
    <submittedName>
        <fullName evidence="1">Uncharacterized protein</fullName>
    </submittedName>
</protein>
<evidence type="ECO:0000313" key="1">
    <source>
        <dbReference type="EMBL" id="KAJ1145707.1"/>
    </source>
</evidence>
<keyword evidence="2" id="KW-1185">Reference proteome</keyword>
<gene>
    <name evidence="1" type="ORF">NDU88_011992</name>
</gene>
<dbReference type="Proteomes" id="UP001066276">
    <property type="component" value="Chromosome 6"/>
</dbReference>
<reference evidence="1" key="1">
    <citation type="journal article" date="2022" name="bioRxiv">
        <title>Sequencing and chromosome-scale assembly of the giantPleurodeles waltlgenome.</title>
        <authorList>
            <person name="Brown T."/>
            <person name="Elewa A."/>
            <person name="Iarovenko S."/>
            <person name="Subramanian E."/>
            <person name="Araus A.J."/>
            <person name="Petzold A."/>
            <person name="Susuki M."/>
            <person name="Suzuki K.-i.T."/>
            <person name="Hayashi T."/>
            <person name="Toyoda A."/>
            <person name="Oliveira C."/>
            <person name="Osipova E."/>
            <person name="Leigh N.D."/>
            <person name="Simon A."/>
            <person name="Yun M.H."/>
        </authorList>
    </citation>
    <scope>NUCLEOTIDE SEQUENCE</scope>
    <source>
        <strain evidence="1">20211129_DDA</strain>
        <tissue evidence="1">Liver</tissue>
    </source>
</reference>
<dbReference type="AlphaFoldDB" id="A0AAV7QYX2"/>
<accession>A0AAV7QYX2</accession>
<comment type="caution">
    <text evidence="1">The sequence shown here is derived from an EMBL/GenBank/DDBJ whole genome shotgun (WGS) entry which is preliminary data.</text>
</comment>
<proteinExistence type="predicted"/>
<sequence length="106" mass="11879">MGVRRRRGGPDLWLSWGLAAPLRRVRLHCGGPLRCRPPLGEEKETLIDIALLRDCLGRLAPPAGSTLRDRLFPECQPPCRPAITFVARGVEWCHPESLLRGLHRGQ</sequence>
<evidence type="ECO:0000313" key="2">
    <source>
        <dbReference type="Proteomes" id="UP001066276"/>
    </source>
</evidence>
<name>A0AAV7QYX2_PLEWA</name>
<dbReference type="EMBL" id="JANPWB010000010">
    <property type="protein sequence ID" value="KAJ1145707.1"/>
    <property type="molecule type" value="Genomic_DNA"/>
</dbReference>
<organism evidence="1 2">
    <name type="scientific">Pleurodeles waltl</name>
    <name type="common">Iberian ribbed newt</name>
    <dbReference type="NCBI Taxonomy" id="8319"/>
    <lineage>
        <taxon>Eukaryota</taxon>
        <taxon>Metazoa</taxon>
        <taxon>Chordata</taxon>
        <taxon>Craniata</taxon>
        <taxon>Vertebrata</taxon>
        <taxon>Euteleostomi</taxon>
        <taxon>Amphibia</taxon>
        <taxon>Batrachia</taxon>
        <taxon>Caudata</taxon>
        <taxon>Salamandroidea</taxon>
        <taxon>Salamandridae</taxon>
        <taxon>Pleurodelinae</taxon>
        <taxon>Pleurodeles</taxon>
    </lineage>
</organism>